<keyword evidence="1" id="KW-0812">Transmembrane</keyword>
<gene>
    <name evidence="2" type="ORF">SAMN05421740_101305</name>
</gene>
<dbReference type="RefSeq" id="WP_090602214.1">
    <property type="nucleotide sequence ID" value="NZ_FNZR01000001.1"/>
</dbReference>
<reference evidence="3" key="1">
    <citation type="submission" date="2016-10" db="EMBL/GenBank/DDBJ databases">
        <authorList>
            <person name="Varghese N."/>
            <person name="Submissions S."/>
        </authorList>
    </citation>
    <scope>NUCLEOTIDE SEQUENCE [LARGE SCALE GENOMIC DNA]</scope>
    <source>
        <strain evidence="3">Jip14</strain>
    </source>
</reference>
<feature type="transmembrane region" description="Helical" evidence="1">
    <location>
        <begin position="24"/>
        <end position="42"/>
    </location>
</feature>
<evidence type="ECO:0008006" key="4">
    <source>
        <dbReference type="Google" id="ProtNLM"/>
    </source>
</evidence>
<keyword evidence="3" id="KW-1185">Reference proteome</keyword>
<organism evidence="2 3">
    <name type="scientific">Parapedobacter koreensis</name>
    <dbReference type="NCBI Taxonomy" id="332977"/>
    <lineage>
        <taxon>Bacteria</taxon>
        <taxon>Pseudomonadati</taxon>
        <taxon>Bacteroidota</taxon>
        <taxon>Sphingobacteriia</taxon>
        <taxon>Sphingobacteriales</taxon>
        <taxon>Sphingobacteriaceae</taxon>
        <taxon>Parapedobacter</taxon>
    </lineage>
</organism>
<dbReference type="AlphaFoldDB" id="A0A1H7FCC0"/>
<sequence length="108" mass="12201">MATIYRINKGVNKPIEFRGLKGQYIGYLAGGLVGLLLLFAAMYLMGTSMYVCLTVIVLLGSALFIAVNRLSHRFGQHGLMKYFAAKQMPAYLKFRSRRLFTTLKTTKR</sequence>
<dbReference type="InterPro" id="IPR025407">
    <property type="entry name" value="DUF4133"/>
</dbReference>
<evidence type="ECO:0000313" key="3">
    <source>
        <dbReference type="Proteomes" id="UP000198916"/>
    </source>
</evidence>
<keyword evidence="1" id="KW-0472">Membrane</keyword>
<name>A0A1H7FCC0_9SPHI</name>
<dbReference type="OrthoDB" id="1273979at2"/>
<evidence type="ECO:0000256" key="1">
    <source>
        <dbReference type="SAM" id="Phobius"/>
    </source>
</evidence>
<keyword evidence="1" id="KW-1133">Transmembrane helix</keyword>
<evidence type="ECO:0000313" key="2">
    <source>
        <dbReference type="EMBL" id="SEK23756.1"/>
    </source>
</evidence>
<dbReference type="Pfam" id="PF13571">
    <property type="entry name" value="DUF4133"/>
    <property type="match status" value="1"/>
</dbReference>
<feature type="transmembrane region" description="Helical" evidence="1">
    <location>
        <begin position="48"/>
        <end position="67"/>
    </location>
</feature>
<proteinExistence type="predicted"/>
<accession>A0A1H7FCC0</accession>
<dbReference type="EMBL" id="FNZR01000001">
    <property type="protein sequence ID" value="SEK23756.1"/>
    <property type="molecule type" value="Genomic_DNA"/>
</dbReference>
<dbReference type="STRING" id="332977.SAMN05421740_101305"/>
<protein>
    <recommendedName>
        <fullName evidence="4">DUF4133 domain-containing protein</fullName>
    </recommendedName>
</protein>
<dbReference type="Proteomes" id="UP000198916">
    <property type="component" value="Unassembled WGS sequence"/>
</dbReference>